<evidence type="ECO:0000259" key="11">
    <source>
        <dbReference type="Pfam" id="PF05746"/>
    </source>
</evidence>
<dbReference type="GO" id="GO:0006420">
    <property type="term" value="P:arginyl-tRNA aminoacylation"/>
    <property type="evidence" value="ECO:0007669"/>
    <property type="project" value="InterPro"/>
</dbReference>
<comment type="catalytic activity">
    <reaction evidence="9 10">
        <text>tRNA(Gly) + glycine + ATP = glycyl-tRNA(Gly) + AMP + diphosphate</text>
        <dbReference type="Rhea" id="RHEA:16013"/>
        <dbReference type="Rhea" id="RHEA-COMP:9664"/>
        <dbReference type="Rhea" id="RHEA-COMP:9683"/>
        <dbReference type="ChEBI" id="CHEBI:30616"/>
        <dbReference type="ChEBI" id="CHEBI:33019"/>
        <dbReference type="ChEBI" id="CHEBI:57305"/>
        <dbReference type="ChEBI" id="CHEBI:78442"/>
        <dbReference type="ChEBI" id="CHEBI:78522"/>
        <dbReference type="ChEBI" id="CHEBI:456215"/>
        <dbReference type="EC" id="6.1.1.14"/>
    </reaction>
</comment>
<evidence type="ECO:0000256" key="9">
    <source>
        <dbReference type="ARBA" id="ARBA00047937"/>
    </source>
</evidence>
<dbReference type="AlphaFoldDB" id="A0AA97AJF7"/>
<evidence type="ECO:0000256" key="6">
    <source>
        <dbReference type="ARBA" id="ARBA00022840"/>
    </source>
</evidence>
<dbReference type="GO" id="GO:0004820">
    <property type="term" value="F:glycine-tRNA ligase activity"/>
    <property type="evidence" value="ECO:0007669"/>
    <property type="project" value="UniProtKB-UniRule"/>
</dbReference>
<evidence type="ECO:0000256" key="2">
    <source>
        <dbReference type="ARBA" id="ARBA00008226"/>
    </source>
</evidence>
<keyword evidence="6 10" id="KW-0067">ATP-binding</keyword>
<proteinExistence type="inferred from homology"/>
<dbReference type="Pfam" id="PF05746">
    <property type="entry name" value="DALR_1"/>
    <property type="match status" value="1"/>
</dbReference>
<comment type="subunit">
    <text evidence="10">Tetramer of two alpha and two beta subunits.</text>
</comment>
<dbReference type="EMBL" id="CP053586">
    <property type="protein sequence ID" value="WNZ22697.1"/>
    <property type="molecule type" value="Genomic_DNA"/>
</dbReference>
<dbReference type="RefSeq" id="WP_316434218.1">
    <property type="nucleotide sequence ID" value="NZ_CP053586.1"/>
</dbReference>
<keyword evidence="5 10" id="KW-0547">Nucleotide-binding</keyword>
<evidence type="ECO:0000313" key="12">
    <source>
        <dbReference type="EMBL" id="WNZ22697.1"/>
    </source>
</evidence>
<dbReference type="InterPro" id="IPR006194">
    <property type="entry name" value="Gly-tRNA-synth_heterodimer"/>
</dbReference>
<feature type="domain" description="DALR anticodon binding" evidence="11">
    <location>
        <begin position="619"/>
        <end position="704"/>
    </location>
</feature>
<dbReference type="PRINTS" id="PR01045">
    <property type="entry name" value="TRNASYNTHGB"/>
</dbReference>
<keyword evidence="4 10" id="KW-0436">Ligase</keyword>
<keyword evidence="7 10" id="KW-0648">Protein biosynthesis</keyword>
<keyword evidence="3 10" id="KW-0963">Cytoplasm</keyword>
<reference evidence="12" key="1">
    <citation type="submission" date="2020-05" db="EMBL/GenBank/DDBJ databases">
        <authorList>
            <person name="Zhu T."/>
            <person name="Keshari N."/>
            <person name="Lu X."/>
        </authorList>
    </citation>
    <scope>NUCLEOTIDE SEQUENCE</scope>
    <source>
        <strain evidence="12">NK1-12</strain>
    </source>
</reference>
<dbReference type="PANTHER" id="PTHR30075">
    <property type="entry name" value="GLYCYL-TRNA SYNTHETASE"/>
    <property type="match status" value="1"/>
</dbReference>
<accession>A0AA97AJF7</accession>
<dbReference type="PROSITE" id="PS50861">
    <property type="entry name" value="AA_TRNA_LIGASE_II_GLYAB"/>
    <property type="match status" value="1"/>
</dbReference>
<dbReference type="InterPro" id="IPR008909">
    <property type="entry name" value="DALR_anticod-bd"/>
</dbReference>
<dbReference type="InterPro" id="IPR015944">
    <property type="entry name" value="Gly-tRNA-synth_bsu"/>
</dbReference>
<comment type="subcellular location">
    <subcellularLocation>
        <location evidence="1 10">Cytoplasm</location>
    </subcellularLocation>
</comment>
<evidence type="ECO:0000256" key="3">
    <source>
        <dbReference type="ARBA" id="ARBA00022490"/>
    </source>
</evidence>
<evidence type="ECO:0000256" key="8">
    <source>
        <dbReference type="ARBA" id="ARBA00023146"/>
    </source>
</evidence>
<dbReference type="PANTHER" id="PTHR30075:SF2">
    <property type="entry name" value="GLYCINE--TRNA LIGASE, CHLOROPLASTIC_MITOCHONDRIAL 2"/>
    <property type="match status" value="1"/>
</dbReference>
<evidence type="ECO:0000256" key="1">
    <source>
        <dbReference type="ARBA" id="ARBA00004496"/>
    </source>
</evidence>
<evidence type="ECO:0000256" key="5">
    <source>
        <dbReference type="ARBA" id="ARBA00022741"/>
    </source>
</evidence>
<dbReference type="GO" id="GO:0004814">
    <property type="term" value="F:arginine-tRNA ligase activity"/>
    <property type="evidence" value="ECO:0007669"/>
    <property type="project" value="InterPro"/>
</dbReference>
<dbReference type="Pfam" id="PF02092">
    <property type="entry name" value="tRNA_synt_2f"/>
    <property type="match status" value="1"/>
</dbReference>
<dbReference type="NCBIfam" id="TIGR00211">
    <property type="entry name" value="glyS"/>
    <property type="match status" value="1"/>
</dbReference>
<sequence>MVTFLLEVGTEELPASFVSSALEQWRSRIPASLSAAFLTPTAIEYYGTPRRLALLIQGLPNQQPDREEEVKGPSAQAAFKDGKPTKAAEGFARSRGVEVTALEIRSTDKGDFVFVRQQIPGRPIAEILTELVSDWIFGLEGKRFMRWGDGDLRFPRPIRWLVALLDQAVLPITLVNGSESCSSDRVSQGHRVLHSQPVIIPTAYEYAACLRAASVEVDPAERQRQIVSQTQTAAQSVGGIASINPDLLAEVRDLVEFPTAVVGKFDAEFLALPAEVIITEMESHQRYFPVLKAAGSSELLPYFVTISNGDPAKSDLIAAGNERVIRARLSDGKYFFDLDRKQSLESYLPRLETVTFQEDLGSVRAKVDRIGAIAARIADQLQITPSERTTIQRAALLCKADLVTQMVGEFPELQGVMGQKYALSSGESADVANAIFEHYLPRGAGDQLPQSLAGQAVGIADRLDTLVSIFSLGMIPSGSSDPFALRRAATAIINIAWDANLALNLDQLLQAIVTEFVSSHAKAKVDAATLINQLKEFFLQRIRTLLQEDRQIDYDLVNAVLGENDAEYTDRALQDLLDVRDRAQFLQSIRQNKKLDSIYETVNRASRLAAQGELDTRQLDPKSLIDPKLFQQPSEQAFYEALVQLVPQTQSAQAERNYQKLVDALAKIAPVVSNFFDGEQSVLVMDENLKIRRNRLNLLGLLRNHARVLADFGAIVKS</sequence>
<evidence type="ECO:0000256" key="4">
    <source>
        <dbReference type="ARBA" id="ARBA00022598"/>
    </source>
</evidence>
<protein>
    <recommendedName>
        <fullName evidence="10">Glycine--tRNA ligase beta subunit</fullName>
        <ecNumber evidence="10">6.1.1.14</ecNumber>
    </recommendedName>
    <alternativeName>
        <fullName evidence="10">Glycyl-tRNA synthetase beta subunit</fullName>
        <shortName evidence="10">GlyRS</shortName>
    </alternativeName>
</protein>
<gene>
    <name evidence="10" type="primary">glyS</name>
    <name evidence="12" type="ORF">HJG54_07400</name>
</gene>
<dbReference type="GO" id="GO:0006426">
    <property type="term" value="P:glycyl-tRNA aminoacylation"/>
    <property type="evidence" value="ECO:0007669"/>
    <property type="project" value="UniProtKB-UniRule"/>
</dbReference>
<dbReference type="EC" id="6.1.1.14" evidence="10"/>
<dbReference type="SUPFAM" id="SSF109604">
    <property type="entry name" value="HD-domain/PDEase-like"/>
    <property type="match status" value="1"/>
</dbReference>
<dbReference type="GO" id="GO:0005829">
    <property type="term" value="C:cytosol"/>
    <property type="evidence" value="ECO:0007669"/>
    <property type="project" value="TreeGrafter"/>
</dbReference>
<comment type="similarity">
    <text evidence="2 10">Belongs to the class-II aminoacyl-tRNA synthetase family.</text>
</comment>
<organism evidence="12">
    <name type="scientific">Leptolyngbya sp. NK1-12</name>
    <dbReference type="NCBI Taxonomy" id="2547451"/>
    <lineage>
        <taxon>Bacteria</taxon>
        <taxon>Bacillati</taxon>
        <taxon>Cyanobacteriota</taxon>
        <taxon>Cyanophyceae</taxon>
        <taxon>Leptolyngbyales</taxon>
        <taxon>Leptolyngbyaceae</taxon>
        <taxon>Leptolyngbya group</taxon>
        <taxon>Leptolyngbya</taxon>
    </lineage>
</organism>
<evidence type="ECO:0000256" key="7">
    <source>
        <dbReference type="ARBA" id="ARBA00022917"/>
    </source>
</evidence>
<name>A0AA97AJF7_9CYAN</name>
<keyword evidence="8 10" id="KW-0030">Aminoacyl-tRNA synthetase</keyword>
<dbReference type="HAMAP" id="MF_00255">
    <property type="entry name" value="Gly_tRNA_synth_beta"/>
    <property type="match status" value="1"/>
</dbReference>
<dbReference type="GO" id="GO:0005524">
    <property type="term" value="F:ATP binding"/>
    <property type="evidence" value="ECO:0007669"/>
    <property type="project" value="UniProtKB-UniRule"/>
</dbReference>
<evidence type="ECO:0000256" key="10">
    <source>
        <dbReference type="HAMAP-Rule" id="MF_00255"/>
    </source>
</evidence>